<proteinExistence type="predicted"/>
<reference evidence="1" key="1">
    <citation type="submission" date="2021-06" db="EMBL/GenBank/DDBJ databases">
        <authorList>
            <person name="Kallberg Y."/>
            <person name="Tangrot J."/>
            <person name="Rosling A."/>
        </authorList>
    </citation>
    <scope>NUCLEOTIDE SEQUENCE</scope>
    <source>
        <strain evidence="1">MA453B</strain>
    </source>
</reference>
<evidence type="ECO:0000313" key="1">
    <source>
        <dbReference type="EMBL" id="CAG8629797.1"/>
    </source>
</evidence>
<comment type="caution">
    <text evidence="1">The sequence shown here is derived from an EMBL/GenBank/DDBJ whole genome shotgun (WGS) entry which is preliminary data.</text>
</comment>
<keyword evidence="2" id="KW-1185">Reference proteome</keyword>
<sequence length="64" mass="7397">MMFNIEVQTNYRLCRVLNFDRAIASEKLTSNIKDINSLILRFGDDLVFSHQGRDGIIIPGLTRR</sequence>
<evidence type="ECO:0000313" key="2">
    <source>
        <dbReference type="Proteomes" id="UP000789405"/>
    </source>
</evidence>
<accession>A0A9N9DBT6</accession>
<organism evidence="1 2">
    <name type="scientific">Dentiscutata erythropus</name>
    <dbReference type="NCBI Taxonomy" id="1348616"/>
    <lineage>
        <taxon>Eukaryota</taxon>
        <taxon>Fungi</taxon>
        <taxon>Fungi incertae sedis</taxon>
        <taxon>Mucoromycota</taxon>
        <taxon>Glomeromycotina</taxon>
        <taxon>Glomeromycetes</taxon>
        <taxon>Diversisporales</taxon>
        <taxon>Gigasporaceae</taxon>
        <taxon>Dentiscutata</taxon>
    </lineage>
</organism>
<dbReference type="Proteomes" id="UP000789405">
    <property type="component" value="Unassembled WGS sequence"/>
</dbReference>
<dbReference type="AlphaFoldDB" id="A0A9N9DBT6"/>
<dbReference type="EMBL" id="CAJVPY010004855">
    <property type="protein sequence ID" value="CAG8629797.1"/>
    <property type="molecule type" value="Genomic_DNA"/>
</dbReference>
<name>A0A9N9DBT6_9GLOM</name>
<gene>
    <name evidence="1" type="ORF">DERYTH_LOCUS9087</name>
</gene>
<protein>
    <submittedName>
        <fullName evidence="1">15787_t:CDS:1</fullName>
    </submittedName>
</protein>